<dbReference type="InterPro" id="IPR020471">
    <property type="entry name" value="AKR"/>
</dbReference>
<protein>
    <submittedName>
        <fullName evidence="2">Aldo/keto reductase</fullName>
    </submittedName>
</protein>
<evidence type="ECO:0000313" key="3">
    <source>
        <dbReference type="Proteomes" id="UP000252107"/>
    </source>
</evidence>
<gene>
    <name evidence="2" type="ORF">A6770_16660</name>
</gene>
<feature type="domain" description="NADP-dependent oxidoreductase" evidence="1">
    <location>
        <begin position="57"/>
        <end position="248"/>
    </location>
</feature>
<comment type="caution">
    <text evidence="2">The sequence shown here is derived from an EMBL/GenBank/DDBJ whole genome shotgun (WGS) entry which is preliminary data.</text>
</comment>
<name>A0A367RFU5_9NOSO</name>
<dbReference type="Proteomes" id="UP000252107">
    <property type="component" value="Unassembled WGS sequence"/>
</dbReference>
<dbReference type="Pfam" id="PF00248">
    <property type="entry name" value="Aldo_ket_red"/>
    <property type="match status" value="1"/>
</dbReference>
<dbReference type="PRINTS" id="PR00069">
    <property type="entry name" value="ALDKETRDTASE"/>
</dbReference>
<accession>A0A367RFU5</accession>
<dbReference type="InterPro" id="IPR006311">
    <property type="entry name" value="TAT_signal"/>
</dbReference>
<dbReference type="GO" id="GO:0016491">
    <property type="term" value="F:oxidoreductase activity"/>
    <property type="evidence" value="ECO:0007669"/>
    <property type="project" value="InterPro"/>
</dbReference>
<dbReference type="InterPro" id="IPR053135">
    <property type="entry name" value="AKR2_Oxidoreductase"/>
</dbReference>
<dbReference type="AlphaFoldDB" id="A0A367RFU5"/>
<dbReference type="SUPFAM" id="SSF51430">
    <property type="entry name" value="NAD(P)-linked oxidoreductase"/>
    <property type="match status" value="1"/>
</dbReference>
<dbReference type="EMBL" id="LXQD01000163">
    <property type="protein sequence ID" value="RCJ34700.1"/>
    <property type="molecule type" value="Genomic_DNA"/>
</dbReference>
<dbReference type="PANTHER" id="PTHR43312:SF1">
    <property type="entry name" value="NADP-DEPENDENT OXIDOREDUCTASE DOMAIN-CONTAINING PROTEIN"/>
    <property type="match status" value="1"/>
</dbReference>
<keyword evidence="3" id="KW-1185">Reference proteome</keyword>
<organism evidence="2 3">
    <name type="scientific">Nostoc minutum NIES-26</name>
    <dbReference type="NCBI Taxonomy" id="1844469"/>
    <lineage>
        <taxon>Bacteria</taxon>
        <taxon>Bacillati</taxon>
        <taxon>Cyanobacteriota</taxon>
        <taxon>Cyanophyceae</taxon>
        <taxon>Nostocales</taxon>
        <taxon>Nostocaceae</taxon>
        <taxon>Nostoc</taxon>
    </lineage>
</organism>
<proteinExistence type="predicted"/>
<dbReference type="InterPro" id="IPR023210">
    <property type="entry name" value="NADP_OxRdtase_dom"/>
</dbReference>
<evidence type="ECO:0000259" key="1">
    <source>
        <dbReference type="Pfam" id="PF00248"/>
    </source>
</evidence>
<evidence type="ECO:0000313" key="2">
    <source>
        <dbReference type="EMBL" id="RCJ34700.1"/>
    </source>
</evidence>
<dbReference type="Gene3D" id="3.20.20.100">
    <property type="entry name" value="NADP-dependent oxidoreductase domain"/>
    <property type="match status" value="1"/>
</dbReference>
<dbReference type="PROSITE" id="PS51318">
    <property type="entry name" value="TAT"/>
    <property type="match status" value="1"/>
</dbReference>
<dbReference type="PANTHER" id="PTHR43312">
    <property type="entry name" value="D-THREO-ALDOSE 1-DEHYDROGENASE"/>
    <property type="match status" value="1"/>
</dbReference>
<reference evidence="2" key="1">
    <citation type="submission" date="2016-04" db="EMBL/GenBank/DDBJ databases">
        <authorList>
            <person name="Tabuchi Yagui T.R."/>
        </authorList>
    </citation>
    <scope>NUCLEOTIDE SEQUENCE [LARGE SCALE GENOMIC DNA]</scope>
    <source>
        <strain evidence="2">NIES-26</strain>
    </source>
</reference>
<dbReference type="CDD" id="cd19100">
    <property type="entry name" value="AKR_unchar"/>
    <property type="match status" value="1"/>
</dbReference>
<sequence length="321" mass="35410">MTERQTRRNFLMTSVAVTGGIVATTALQKNAANTAIPPTSMPERSLGRTGVKVPIFGLGGAGQTPLSWEGKEREAEAIIQKALELGIRYFDTAASYGPSEDYLGKVLPPHRSQLFLTSKTDKRDRDGAWRELERSLKRLNTDYLDLWQLHHVSFVQELDTIFSKSGAIKALEEAIQQKLVRFAGITGHHDPSAIAEGLRRYPFHTTMIPVNAADKHHPRPFIPVVLPVAQEKNIGVIAMKVPAYGRLFKPGGLAGMQQALGYALSQPGVHCCVIAAETVSQLEDNVKIARAFQPLNEKELAAIAQQTADIWENSTFFRAWT</sequence>
<dbReference type="InterPro" id="IPR036812">
    <property type="entry name" value="NAD(P)_OxRdtase_dom_sf"/>
</dbReference>